<geneLocation type="plasmid" evidence="1">
    <name>cp18-2</name>
</geneLocation>
<name>Q9L9M5_BORBG</name>
<sequence length="79" mass="9147">MIINNISTKSRTTSIDSRFGSFLPISSIISETILKNRSEYFSPIFSNIFLAFLSCTYNQTSYFGNFYTFLLYAYLSEHL</sequence>
<keyword evidence="1" id="KW-0614">Plasmid</keyword>
<reference evidence="1" key="1">
    <citation type="journal article" date="2000" name="Infect. Immun.">
        <title>Molecular and evolutionary characterization of the cp32/18 family of supercoiled plasmids in Borrelia burgdorferi 297.</title>
        <authorList>
            <person name="Caimano M.J."/>
            <person name="Yang X."/>
            <person name="Popova T.G."/>
            <person name="Clawson M.L."/>
            <person name="Akins D.R."/>
            <person name="Norgard M.V."/>
            <person name="Radolf J.D."/>
        </authorList>
    </citation>
    <scope>NUCLEOTIDE SEQUENCE</scope>
    <source>
        <plasmid evidence="1">cp18-2</plasmid>
    </source>
</reference>
<dbReference type="EMBL" id="AF169008">
    <property type="protein sequence ID" value="AAF29803.1"/>
    <property type="molecule type" value="Genomic_DNA"/>
</dbReference>
<evidence type="ECO:0000313" key="1">
    <source>
        <dbReference type="EMBL" id="AAF29803.1"/>
    </source>
</evidence>
<gene>
    <name evidence="1" type="primary">orf31</name>
</gene>
<dbReference type="AlphaFoldDB" id="Q9L9M5"/>
<organism evidence="1">
    <name type="scientific">Borreliella burgdorferi</name>
    <name type="common">Lyme disease spirochete</name>
    <name type="synonym">Borrelia burgdorferi</name>
    <dbReference type="NCBI Taxonomy" id="139"/>
    <lineage>
        <taxon>Bacteria</taxon>
        <taxon>Pseudomonadati</taxon>
        <taxon>Spirochaetota</taxon>
        <taxon>Spirochaetia</taxon>
        <taxon>Spirochaetales</taxon>
        <taxon>Borreliaceae</taxon>
        <taxon>Borreliella</taxon>
    </lineage>
</organism>
<protein>
    <submittedName>
        <fullName evidence="1">ORF31</fullName>
    </submittedName>
</protein>
<proteinExistence type="predicted"/>
<accession>Q9L9M5</accession>